<sequence>MTCQRILSTQRVLAIAFLAAALTSTGCLVGPDHCDPGAPFLPNWSRPLPEGVTNEPNDSVAWWTKFNDPVLSDMMVRTAQSNLTLGQAYERIAQARARRAIARGGLFPDFYMDASYSRVKSSNNGSPIGLTFTTPSFNYWSASLVDASWEIDVFGGVRRNLQAANADIDVSIEDHNAVLVSLQGEVGANYVLARTLQHRILIAQRNAQLQRQSLQIAQTRFDAGDTSVLDVYQAKSNLYSTESLIPTLRQNLDVSYNRLAVLQGMPPQDLTNQVMGARQLFKIPETIAVGLPIELIRQRPDIRSAERQLAAQSARIGVATSDLFPKFTLTGTFGVNATNINKWFTTNSIAYNFGPTARWNVLSFGRVWGDIEYQRARWRELVYAYQQTVLDASEEVENALIEYRYTQVRAEELRKAVEAAQKASELSEVQYEEGIISFQTLLDAQRFQFNLEDEYVAAHGDTYLALINLYKALGGGWQDPFAFGPIDGQEIPLEELKLEPELSLPAPNAAGANPLDPNNPVPPDQNNEEIVPPMLNIQPMANPPMPMN</sequence>
<dbReference type="EMBL" id="PUHZ01000008">
    <property type="protein sequence ID" value="PQO46707.1"/>
    <property type="molecule type" value="Genomic_DNA"/>
</dbReference>
<keyword evidence="2" id="KW-0449">Lipoprotein</keyword>
<evidence type="ECO:0000313" key="4">
    <source>
        <dbReference type="EMBL" id="PQO46707.1"/>
    </source>
</evidence>
<dbReference type="OrthoDB" id="9783163at2"/>
<dbReference type="Proteomes" id="UP000237819">
    <property type="component" value="Unassembled WGS sequence"/>
</dbReference>
<dbReference type="AlphaFoldDB" id="A0A2S8GQL1"/>
<dbReference type="SUPFAM" id="SSF56954">
    <property type="entry name" value="Outer membrane efflux proteins (OEP)"/>
    <property type="match status" value="1"/>
</dbReference>
<gene>
    <name evidence="4" type="ORF">C5Y93_07685</name>
</gene>
<dbReference type="RefSeq" id="WP_105334833.1">
    <property type="nucleotide sequence ID" value="NZ_PUHZ01000008.1"/>
</dbReference>
<keyword evidence="2" id="KW-0732">Signal</keyword>
<dbReference type="NCBIfam" id="TIGR01845">
    <property type="entry name" value="outer_NodT"/>
    <property type="match status" value="1"/>
</dbReference>
<accession>A0A2S8GQL1</accession>
<comment type="similarity">
    <text evidence="1 2">Belongs to the outer membrane factor (OMF) (TC 1.B.17) family.</text>
</comment>
<evidence type="ECO:0000313" key="5">
    <source>
        <dbReference type="Proteomes" id="UP000237819"/>
    </source>
</evidence>
<dbReference type="GO" id="GO:0015562">
    <property type="term" value="F:efflux transmembrane transporter activity"/>
    <property type="evidence" value="ECO:0007669"/>
    <property type="project" value="InterPro"/>
</dbReference>
<feature type="chain" id="PRO_5015369834" evidence="2">
    <location>
        <begin position="30"/>
        <end position="548"/>
    </location>
</feature>
<comment type="subcellular location">
    <subcellularLocation>
        <location evidence="2">Cell membrane</location>
        <topology evidence="2">Lipid-anchor</topology>
    </subcellularLocation>
</comment>
<dbReference type="PANTHER" id="PTHR30203:SF31">
    <property type="entry name" value="RND EFFLUX SYSTEM, OUTER MEMBRANE LIPOPROTEIN, NODT"/>
    <property type="match status" value="1"/>
</dbReference>
<dbReference type="Gene3D" id="1.20.1600.10">
    <property type="entry name" value="Outer membrane efflux proteins (OEP)"/>
    <property type="match status" value="1"/>
</dbReference>
<reference evidence="4 5" key="1">
    <citation type="submission" date="2018-02" db="EMBL/GenBank/DDBJ databases">
        <title>Comparative genomes isolates from brazilian mangrove.</title>
        <authorList>
            <person name="Araujo J.E."/>
            <person name="Taketani R.G."/>
            <person name="Silva M.C.P."/>
            <person name="Loureco M.V."/>
            <person name="Andreote F.D."/>
        </authorList>
    </citation>
    <scope>NUCLEOTIDE SEQUENCE [LARGE SCALE GENOMIC DNA]</scope>
    <source>
        <strain evidence="4 5">Nap-Phe MGV</strain>
    </source>
</reference>
<comment type="caution">
    <text evidence="4">The sequence shown here is derived from an EMBL/GenBank/DDBJ whole genome shotgun (WGS) entry which is preliminary data.</text>
</comment>
<keyword evidence="2" id="KW-1134">Transmembrane beta strand</keyword>
<name>A0A2S8GQL1_9BACT</name>
<feature type="region of interest" description="Disordered" evidence="3">
    <location>
        <begin position="504"/>
        <end position="530"/>
    </location>
</feature>
<proteinExistence type="inferred from homology"/>
<dbReference type="Gene3D" id="2.20.200.10">
    <property type="entry name" value="Outer membrane efflux proteins (OEP)"/>
    <property type="match status" value="1"/>
</dbReference>
<protein>
    <submittedName>
        <fullName evidence="4">RND transporter</fullName>
    </submittedName>
</protein>
<dbReference type="InterPro" id="IPR010131">
    <property type="entry name" value="MdtP/NodT-like"/>
</dbReference>
<dbReference type="PROSITE" id="PS51257">
    <property type="entry name" value="PROKAR_LIPOPROTEIN"/>
    <property type="match status" value="1"/>
</dbReference>
<keyword evidence="2" id="KW-0812">Transmembrane</keyword>
<evidence type="ECO:0000256" key="1">
    <source>
        <dbReference type="ARBA" id="ARBA00007613"/>
    </source>
</evidence>
<keyword evidence="2" id="KW-0564">Palmitate</keyword>
<dbReference type="Pfam" id="PF02321">
    <property type="entry name" value="OEP"/>
    <property type="match status" value="2"/>
</dbReference>
<feature type="signal peptide" evidence="2">
    <location>
        <begin position="1"/>
        <end position="29"/>
    </location>
</feature>
<keyword evidence="2" id="KW-0472">Membrane</keyword>
<dbReference type="GO" id="GO:0005886">
    <property type="term" value="C:plasma membrane"/>
    <property type="evidence" value="ECO:0007669"/>
    <property type="project" value="UniProtKB-SubCell"/>
</dbReference>
<feature type="compositionally biased region" description="Low complexity" evidence="3">
    <location>
        <begin position="504"/>
        <end position="516"/>
    </location>
</feature>
<dbReference type="PANTHER" id="PTHR30203">
    <property type="entry name" value="OUTER MEMBRANE CATION EFFLUX PROTEIN"/>
    <property type="match status" value="1"/>
</dbReference>
<organism evidence="4 5">
    <name type="scientific">Blastopirellula marina</name>
    <dbReference type="NCBI Taxonomy" id="124"/>
    <lineage>
        <taxon>Bacteria</taxon>
        <taxon>Pseudomonadati</taxon>
        <taxon>Planctomycetota</taxon>
        <taxon>Planctomycetia</taxon>
        <taxon>Pirellulales</taxon>
        <taxon>Pirellulaceae</taxon>
        <taxon>Blastopirellula</taxon>
    </lineage>
</organism>
<evidence type="ECO:0000256" key="3">
    <source>
        <dbReference type="SAM" id="MobiDB-lite"/>
    </source>
</evidence>
<dbReference type="InterPro" id="IPR003423">
    <property type="entry name" value="OMP_efflux"/>
</dbReference>
<evidence type="ECO:0000256" key="2">
    <source>
        <dbReference type="RuleBase" id="RU362097"/>
    </source>
</evidence>